<protein>
    <submittedName>
        <fullName evidence="1">Uncharacterized protein</fullName>
    </submittedName>
</protein>
<dbReference type="OrthoDB" id="8964237at2759"/>
<accession>A0A7J5XP42</accession>
<feature type="non-terminal residue" evidence="1">
    <location>
        <position position="253"/>
    </location>
</feature>
<gene>
    <name evidence="1" type="ORF">F7725_009606</name>
</gene>
<dbReference type="AlphaFoldDB" id="A0A7J5XP42"/>
<dbReference type="PANTHER" id="PTHR33480">
    <property type="entry name" value="SET DOMAIN-CONTAINING PROTEIN-RELATED"/>
    <property type="match status" value="1"/>
</dbReference>
<name>A0A7J5XP42_DISMA</name>
<evidence type="ECO:0000313" key="2">
    <source>
        <dbReference type="Proteomes" id="UP000518266"/>
    </source>
</evidence>
<reference evidence="1 2" key="1">
    <citation type="submission" date="2020-03" db="EMBL/GenBank/DDBJ databases">
        <title>Dissostichus mawsoni Genome sequencing and assembly.</title>
        <authorList>
            <person name="Park H."/>
        </authorList>
    </citation>
    <scope>NUCLEOTIDE SEQUENCE [LARGE SCALE GENOMIC DNA]</scope>
    <source>
        <strain evidence="1">DM0001</strain>
        <tissue evidence="1">Muscle</tissue>
    </source>
</reference>
<comment type="caution">
    <text evidence="1">The sequence shown here is derived from an EMBL/GenBank/DDBJ whole genome shotgun (WGS) entry which is preliminary data.</text>
</comment>
<dbReference type="Proteomes" id="UP000518266">
    <property type="component" value="Unassembled WGS sequence"/>
</dbReference>
<dbReference type="PANTHER" id="PTHR33480:SF5">
    <property type="entry name" value="SI:DKEY-51D8.9"/>
    <property type="match status" value="1"/>
</dbReference>
<evidence type="ECO:0000313" key="1">
    <source>
        <dbReference type="EMBL" id="KAF3837838.1"/>
    </source>
</evidence>
<keyword evidence="2" id="KW-1185">Reference proteome</keyword>
<organism evidence="1 2">
    <name type="scientific">Dissostichus mawsoni</name>
    <name type="common">Antarctic cod</name>
    <dbReference type="NCBI Taxonomy" id="36200"/>
    <lineage>
        <taxon>Eukaryota</taxon>
        <taxon>Metazoa</taxon>
        <taxon>Chordata</taxon>
        <taxon>Craniata</taxon>
        <taxon>Vertebrata</taxon>
        <taxon>Euteleostomi</taxon>
        <taxon>Actinopterygii</taxon>
        <taxon>Neopterygii</taxon>
        <taxon>Teleostei</taxon>
        <taxon>Neoteleostei</taxon>
        <taxon>Acanthomorphata</taxon>
        <taxon>Eupercaria</taxon>
        <taxon>Perciformes</taxon>
        <taxon>Notothenioidei</taxon>
        <taxon>Nototheniidae</taxon>
        <taxon>Dissostichus</taxon>
    </lineage>
</organism>
<proteinExistence type="predicted"/>
<dbReference type="EMBL" id="JAAKFY010000022">
    <property type="protein sequence ID" value="KAF3837838.1"/>
    <property type="molecule type" value="Genomic_DNA"/>
</dbReference>
<sequence>VTKKQSYPEAVEEERLPLRVDFPQNIHNRPFLYREGTLVIPSLARKVGHSLHSLAMFLKSEGLKSNDKESAKDAEEFAQLYRESWKCNIASQALTQLEQSKWNSPQLLQFTKDVQNLHSHLSEKQLECLKDLKEVVSQSNWKDLAKVTLAQVILFNRRREGEVSRMPVSADVSEMHEDVNLALTTLEQKLCKHFVRITIVGKRGRKVPVLLTPLMRESLDTLIKKREEHYRLPEGTLQLAKISKVLLALEQGE</sequence>